<proteinExistence type="predicted"/>
<evidence type="ECO:0000313" key="6">
    <source>
        <dbReference type="EMBL" id="CAA2631427.1"/>
    </source>
</evidence>
<evidence type="ECO:0000256" key="2">
    <source>
        <dbReference type="ARBA" id="ARBA00022771"/>
    </source>
</evidence>
<dbReference type="InterPro" id="IPR001841">
    <property type="entry name" value="Znf_RING"/>
</dbReference>
<dbReference type="Gene3D" id="3.30.40.10">
    <property type="entry name" value="Zinc/RING finger domain, C3HC4 (zinc finger)"/>
    <property type="match status" value="1"/>
</dbReference>
<name>A0A7I8JKU1_SPIIN</name>
<sequence length="84" mass="9670">MNGNTLCAVCKDDISLEENPKQLPCSHHYHAECILPWLRIRNTCPVCRYELPTDDPDYEHRRAFGALGGMPLDPEVMYEFGIFD</sequence>
<keyword evidence="7" id="KW-1185">Reference proteome</keyword>
<dbReference type="PANTHER" id="PTHR15710">
    <property type="entry name" value="E3 UBIQUITIN-PROTEIN LIGASE PRAJA"/>
    <property type="match status" value="1"/>
</dbReference>
<evidence type="ECO:0000256" key="4">
    <source>
        <dbReference type="PROSITE-ProRule" id="PRU00175"/>
    </source>
</evidence>
<dbReference type="SMART" id="SM00184">
    <property type="entry name" value="RING"/>
    <property type="match status" value="1"/>
</dbReference>
<accession>A0A7I8JKU1</accession>
<evidence type="ECO:0000259" key="5">
    <source>
        <dbReference type="PROSITE" id="PS50089"/>
    </source>
</evidence>
<dbReference type="Pfam" id="PF13639">
    <property type="entry name" value="zf-RING_2"/>
    <property type="match status" value="1"/>
</dbReference>
<gene>
    <name evidence="6" type="ORF">SI7747_14017075</name>
</gene>
<dbReference type="PROSITE" id="PS50089">
    <property type="entry name" value="ZF_RING_2"/>
    <property type="match status" value="1"/>
</dbReference>
<dbReference type="Proteomes" id="UP001189122">
    <property type="component" value="Unassembled WGS sequence"/>
</dbReference>
<dbReference type="PANTHER" id="PTHR15710:SF108">
    <property type="entry name" value="OS03G0286100 PROTEIN"/>
    <property type="match status" value="1"/>
</dbReference>
<dbReference type="GO" id="GO:0061630">
    <property type="term" value="F:ubiquitin protein ligase activity"/>
    <property type="evidence" value="ECO:0007669"/>
    <property type="project" value="TreeGrafter"/>
</dbReference>
<keyword evidence="3" id="KW-0862">Zinc</keyword>
<evidence type="ECO:0000313" key="7">
    <source>
        <dbReference type="Proteomes" id="UP001189122"/>
    </source>
</evidence>
<dbReference type="EMBL" id="CACRZD030000014">
    <property type="protein sequence ID" value="CAA6670670.1"/>
    <property type="molecule type" value="Genomic_DNA"/>
</dbReference>
<dbReference type="SUPFAM" id="SSF57850">
    <property type="entry name" value="RING/U-box"/>
    <property type="match status" value="1"/>
</dbReference>
<protein>
    <recommendedName>
        <fullName evidence="5">RING-type domain-containing protein</fullName>
    </recommendedName>
</protein>
<dbReference type="AlphaFoldDB" id="A0A7I8JKU1"/>
<dbReference type="InterPro" id="IPR013083">
    <property type="entry name" value="Znf_RING/FYVE/PHD"/>
</dbReference>
<feature type="domain" description="RING-type" evidence="5">
    <location>
        <begin position="7"/>
        <end position="48"/>
    </location>
</feature>
<organism evidence="6">
    <name type="scientific">Spirodela intermedia</name>
    <name type="common">Intermediate duckweed</name>
    <dbReference type="NCBI Taxonomy" id="51605"/>
    <lineage>
        <taxon>Eukaryota</taxon>
        <taxon>Viridiplantae</taxon>
        <taxon>Streptophyta</taxon>
        <taxon>Embryophyta</taxon>
        <taxon>Tracheophyta</taxon>
        <taxon>Spermatophyta</taxon>
        <taxon>Magnoliopsida</taxon>
        <taxon>Liliopsida</taxon>
        <taxon>Araceae</taxon>
        <taxon>Lemnoideae</taxon>
        <taxon>Spirodela</taxon>
    </lineage>
</organism>
<reference evidence="6 7" key="1">
    <citation type="submission" date="2019-12" db="EMBL/GenBank/DDBJ databases">
        <authorList>
            <person name="Scholz U."/>
            <person name="Mascher M."/>
            <person name="Fiebig A."/>
        </authorList>
    </citation>
    <scope>NUCLEOTIDE SEQUENCE</scope>
</reference>
<dbReference type="GO" id="GO:0016567">
    <property type="term" value="P:protein ubiquitination"/>
    <property type="evidence" value="ECO:0007669"/>
    <property type="project" value="TreeGrafter"/>
</dbReference>
<evidence type="ECO:0000256" key="1">
    <source>
        <dbReference type="ARBA" id="ARBA00022723"/>
    </source>
</evidence>
<keyword evidence="2 4" id="KW-0863">Zinc-finger</keyword>
<dbReference type="EMBL" id="LR743601">
    <property type="protein sequence ID" value="CAA2631427.1"/>
    <property type="molecule type" value="Genomic_DNA"/>
</dbReference>
<evidence type="ECO:0000256" key="3">
    <source>
        <dbReference type="ARBA" id="ARBA00022833"/>
    </source>
</evidence>
<dbReference type="GO" id="GO:0008270">
    <property type="term" value="F:zinc ion binding"/>
    <property type="evidence" value="ECO:0007669"/>
    <property type="project" value="UniProtKB-KW"/>
</dbReference>
<dbReference type="GO" id="GO:0005737">
    <property type="term" value="C:cytoplasm"/>
    <property type="evidence" value="ECO:0007669"/>
    <property type="project" value="TreeGrafter"/>
</dbReference>
<keyword evidence="1" id="KW-0479">Metal-binding</keyword>